<keyword evidence="9" id="KW-0479">Metal-binding</keyword>
<dbReference type="EMBL" id="MPJW01000098">
    <property type="protein sequence ID" value="OLU40829.1"/>
    <property type="molecule type" value="Genomic_DNA"/>
</dbReference>
<accession>A0A1U7NHB0</accession>
<dbReference type="Gene3D" id="1.25.60.10">
    <property type="entry name" value="MgtE N-terminal domain-like"/>
    <property type="match status" value="1"/>
</dbReference>
<gene>
    <name evidence="11" type="ORF">BO222_04200</name>
</gene>
<dbReference type="Gene3D" id="3.10.580.10">
    <property type="entry name" value="CBS-domain"/>
    <property type="match status" value="1"/>
</dbReference>
<feature type="transmembrane region" description="Helical" evidence="9">
    <location>
        <begin position="362"/>
        <end position="381"/>
    </location>
</feature>
<dbReference type="InterPro" id="IPR038076">
    <property type="entry name" value="MgtE_N_sf"/>
</dbReference>
<dbReference type="SMART" id="SM00116">
    <property type="entry name" value="CBS"/>
    <property type="match status" value="1"/>
</dbReference>
<dbReference type="GO" id="GO:0046872">
    <property type="term" value="F:metal ion binding"/>
    <property type="evidence" value="ECO:0007669"/>
    <property type="project" value="UniProtKB-KW"/>
</dbReference>
<comment type="caution">
    <text evidence="11">The sequence shown here is derived from an EMBL/GenBank/DDBJ whole genome shotgun (WGS) entry which is preliminary data.</text>
</comment>
<dbReference type="SUPFAM" id="SSF54631">
    <property type="entry name" value="CBS-domain pair"/>
    <property type="match status" value="1"/>
</dbReference>
<dbReference type="PANTHER" id="PTHR43773:SF1">
    <property type="entry name" value="MAGNESIUM TRANSPORTER MGTE"/>
    <property type="match status" value="1"/>
</dbReference>
<sequence length="462" mass="51700">MQKVHPDYDRKILSIIRSAASPKVLRDELLQFHASSIADALFDLEPFEREKLYKLLDTARLANIFEYLDEKEQVECLNEVHIRKAIALLNEMEPSAAASLLRLISKTKKDIIIELLEPERRRELNLIISYSDDLIGSDMTTDFIEISKDLSIADAMRQLRLQAKDNDNISIIYLKDASDQYYGVIRIADLFGARLNDNLEELAETNFPFVYATEPVESVLDDLKEYSEDSIPVLNNENRLLGIVTSQDLLKVFDRESGEDYMRFAAVSAEEDLEETLFESVKKRLPWLCLLLGLALGVSAVVSMFETVVASLTILMAFQSLILDMAGNVGTQSLSVTIRVLADPDLTTKDRLNLVFKEVRTGFVNGIILGLASGLICAFFIHYADGFEWMASFSIAGCISLSMIISMVISSFTGTGIPIFFQALHIDPAAASGPLITTLNDLIGVVTYYSLCWLILIQILHI</sequence>
<evidence type="ECO:0000259" key="10">
    <source>
        <dbReference type="PROSITE" id="PS51371"/>
    </source>
</evidence>
<evidence type="ECO:0000256" key="5">
    <source>
        <dbReference type="ARBA" id="ARBA00022842"/>
    </source>
</evidence>
<feature type="domain" description="CBS" evidence="10">
    <location>
        <begin position="203"/>
        <end position="259"/>
    </location>
</feature>
<dbReference type="CDD" id="cd04606">
    <property type="entry name" value="CBS_pair_Mg_transporter"/>
    <property type="match status" value="1"/>
</dbReference>
<dbReference type="SMART" id="SM00924">
    <property type="entry name" value="MgtE_N"/>
    <property type="match status" value="1"/>
</dbReference>
<comment type="subcellular location">
    <subcellularLocation>
        <location evidence="9">Cell membrane</location>
        <topology evidence="9">Multi-pass membrane protein</topology>
    </subcellularLocation>
    <subcellularLocation>
        <location evidence="1">Membrane</location>
        <topology evidence="1">Multi-pass membrane protein</topology>
    </subcellularLocation>
</comment>
<comment type="caution">
    <text evidence="9">Lacks conserved residue(s) required for the propagation of feature annotation.</text>
</comment>
<evidence type="ECO:0000313" key="12">
    <source>
        <dbReference type="Proteomes" id="UP000186341"/>
    </source>
</evidence>
<keyword evidence="7 9" id="KW-0472">Membrane</keyword>
<evidence type="ECO:0000256" key="1">
    <source>
        <dbReference type="ARBA" id="ARBA00004141"/>
    </source>
</evidence>
<comment type="subunit">
    <text evidence="9">Homodimer.</text>
</comment>
<keyword evidence="5 9" id="KW-0460">Magnesium</keyword>
<dbReference type="NCBIfam" id="TIGR00400">
    <property type="entry name" value="mgtE"/>
    <property type="match status" value="1"/>
</dbReference>
<evidence type="ECO:0000256" key="8">
    <source>
        <dbReference type="PROSITE-ProRule" id="PRU00703"/>
    </source>
</evidence>
<comment type="function">
    <text evidence="9">Acts as a magnesium transporter.</text>
</comment>
<keyword evidence="9" id="KW-1003">Cell membrane</keyword>
<dbReference type="Pfam" id="PF03448">
    <property type="entry name" value="MgtE_N"/>
    <property type="match status" value="1"/>
</dbReference>
<dbReference type="InterPro" id="IPR046342">
    <property type="entry name" value="CBS_dom_sf"/>
</dbReference>
<dbReference type="Pfam" id="PF00571">
    <property type="entry name" value="CBS"/>
    <property type="match status" value="1"/>
</dbReference>
<keyword evidence="3 9" id="KW-0813">Transport</keyword>
<evidence type="ECO:0000256" key="9">
    <source>
        <dbReference type="RuleBase" id="RU362011"/>
    </source>
</evidence>
<dbReference type="InterPro" id="IPR006669">
    <property type="entry name" value="MgtE_transporter"/>
</dbReference>
<evidence type="ECO:0000256" key="2">
    <source>
        <dbReference type="ARBA" id="ARBA00009749"/>
    </source>
</evidence>
<protein>
    <recommendedName>
        <fullName evidence="9">Magnesium transporter MgtE</fullName>
    </recommendedName>
</protein>
<feature type="transmembrane region" description="Helical" evidence="9">
    <location>
        <begin position="393"/>
        <end position="421"/>
    </location>
</feature>
<evidence type="ECO:0000256" key="6">
    <source>
        <dbReference type="ARBA" id="ARBA00022989"/>
    </source>
</evidence>
<evidence type="ECO:0000256" key="3">
    <source>
        <dbReference type="ARBA" id="ARBA00022448"/>
    </source>
</evidence>
<dbReference type="InterPro" id="IPR036739">
    <property type="entry name" value="SLC41_membr_dom_sf"/>
</dbReference>
<evidence type="ECO:0000256" key="4">
    <source>
        <dbReference type="ARBA" id="ARBA00022692"/>
    </source>
</evidence>
<keyword evidence="6 9" id="KW-1133">Transmembrane helix</keyword>
<dbReference type="AlphaFoldDB" id="A0A1U7NHB0"/>
<dbReference type="GO" id="GO:0005886">
    <property type="term" value="C:plasma membrane"/>
    <property type="evidence" value="ECO:0007669"/>
    <property type="project" value="UniProtKB-SubCell"/>
</dbReference>
<feature type="transmembrane region" description="Helical" evidence="9">
    <location>
        <begin position="287"/>
        <end position="318"/>
    </location>
</feature>
<evidence type="ECO:0000313" key="11">
    <source>
        <dbReference type="EMBL" id="OLU40829.1"/>
    </source>
</evidence>
<proteinExistence type="inferred from homology"/>
<dbReference type="InterPro" id="IPR006667">
    <property type="entry name" value="SLC41_membr_dom"/>
</dbReference>
<keyword evidence="12" id="KW-1185">Reference proteome</keyword>
<dbReference type="SUPFAM" id="SSF161093">
    <property type="entry name" value="MgtE membrane domain-like"/>
    <property type="match status" value="1"/>
</dbReference>
<dbReference type="InterPro" id="IPR000644">
    <property type="entry name" value="CBS_dom"/>
</dbReference>
<dbReference type="Pfam" id="PF01769">
    <property type="entry name" value="MgtE"/>
    <property type="match status" value="1"/>
</dbReference>
<dbReference type="SUPFAM" id="SSF158791">
    <property type="entry name" value="MgtE N-terminal domain-like"/>
    <property type="match status" value="1"/>
</dbReference>
<dbReference type="GO" id="GO:0015095">
    <property type="term" value="F:magnesium ion transmembrane transporter activity"/>
    <property type="evidence" value="ECO:0007669"/>
    <property type="project" value="UniProtKB-UniRule"/>
</dbReference>
<feature type="domain" description="CBS" evidence="10">
    <location>
        <begin position="139"/>
        <end position="201"/>
    </location>
</feature>
<comment type="similarity">
    <text evidence="2 9">Belongs to the SLC41A transporter family.</text>
</comment>
<dbReference type="PROSITE" id="PS51371">
    <property type="entry name" value="CBS"/>
    <property type="match status" value="2"/>
</dbReference>
<name>A0A1U7NHB0_9FIRM</name>
<dbReference type="InterPro" id="IPR006668">
    <property type="entry name" value="Mg_transptr_MgtE_intracell_dom"/>
</dbReference>
<evidence type="ECO:0000256" key="7">
    <source>
        <dbReference type="ARBA" id="ARBA00023136"/>
    </source>
</evidence>
<organism evidence="11 12">
    <name type="scientific">Ileibacterium valens</name>
    <dbReference type="NCBI Taxonomy" id="1862668"/>
    <lineage>
        <taxon>Bacteria</taxon>
        <taxon>Bacillati</taxon>
        <taxon>Bacillota</taxon>
        <taxon>Erysipelotrichia</taxon>
        <taxon>Erysipelotrichales</taxon>
        <taxon>Erysipelotrichaceae</taxon>
        <taxon>Ileibacterium</taxon>
    </lineage>
</organism>
<keyword evidence="8" id="KW-0129">CBS domain</keyword>
<feature type="transmembrane region" description="Helical" evidence="9">
    <location>
        <begin position="441"/>
        <end position="460"/>
    </location>
</feature>
<keyword evidence="4 9" id="KW-0812">Transmembrane</keyword>
<dbReference type="PANTHER" id="PTHR43773">
    <property type="entry name" value="MAGNESIUM TRANSPORTER MGTE"/>
    <property type="match status" value="1"/>
</dbReference>
<dbReference type="Gene3D" id="1.10.357.20">
    <property type="entry name" value="SLC41 divalent cation transporters, integral membrane domain"/>
    <property type="match status" value="1"/>
</dbReference>
<reference evidence="11 12" key="1">
    <citation type="submission" date="2016-11" db="EMBL/GenBank/DDBJ databases">
        <title>Description of two novel members of the family Erysipelotrichaceae: Ileibacterium lipovorans gen. nov., sp. nov. and Dubosiella newyorkensis, gen. nov., sp. nov.</title>
        <authorList>
            <person name="Cox L.M."/>
            <person name="Sohn J."/>
            <person name="Tyrrell K.L."/>
            <person name="Citron D.M."/>
            <person name="Lawson P.A."/>
            <person name="Patel N.B."/>
            <person name="Iizumi T."/>
            <person name="Perez-Perez G.I."/>
            <person name="Goldstein E.J."/>
            <person name="Blaser M.J."/>
        </authorList>
    </citation>
    <scope>NUCLEOTIDE SEQUENCE [LARGE SCALE GENOMIC DNA]</scope>
    <source>
        <strain evidence="11 12">NYU-BL-A3</strain>
    </source>
</reference>
<dbReference type="Proteomes" id="UP000186341">
    <property type="component" value="Unassembled WGS sequence"/>
</dbReference>